<reference evidence="1" key="1">
    <citation type="submission" date="2023-03" db="EMBL/GenBank/DDBJ databases">
        <title>Massive genome expansion in bonnet fungi (Mycena s.s.) driven by repeated elements and novel gene families across ecological guilds.</title>
        <authorList>
            <consortium name="Lawrence Berkeley National Laboratory"/>
            <person name="Harder C.B."/>
            <person name="Miyauchi S."/>
            <person name="Viragh M."/>
            <person name="Kuo A."/>
            <person name="Thoen E."/>
            <person name="Andreopoulos B."/>
            <person name="Lu D."/>
            <person name="Skrede I."/>
            <person name="Drula E."/>
            <person name="Henrissat B."/>
            <person name="Morin E."/>
            <person name="Kohler A."/>
            <person name="Barry K."/>
            <person name="LaButti K."/>
            <person name="Morin E."/>
            <person name="Salamov A."/>
            <person name="Lipzen A."/>
            <person name="Mereny Z."/>
            <person name="Hegedus B."/>
            <person name="Baldrian P."/>
            <person name="Stursova M."/>
            <person name="Weitz H."/>
            <person name="Taylor A."/>
            <person name="Grigoriev I.V."/>
            <person name="Nagy L.G."/>
            <person name="Martin F."/>
            <person name="Kauserud H."/>
        </authorList>
    </citation>
    <scope>NUCLEOTIDE SEQUENCE</scope>
    <source>
        <strain evidence="1">CBHHK188m</strain>
    </source>
</reference>
<keyword evidence="2" id="KW-1185">Reference proteome</keyword>
<proteinExistence type="predicted"/>
<organism evidence="1 2">
    <name type="scientific">Mycena maculata</name>
    <dbReference type="NCBI Taxonomy" id="230809"/>
    <lineage>
        <taxon>Eukaryota</taxon>
        <taxon>Fungi</taxon>
        <taxon>Dikarya</taxon>
        <taxon>Basidiomycota</taxon>
        <taxon>Agaricomycotina</taxon>
        <taxon>Agaricomycetes</taxon>
        <taxon>Agaricomycetidae</taxon>
        <taxon>Agaricales</taxon>
        <taxon>Marasmiineae</taxon>
        <taxon>Mycenaceae</taxon>
        <taxon>Mycena</taxon>
    </lineage>
</organism>
<dbReference type="Proteomes" id="UP001215280">
    <property type="component" value="Unassembled WGS sequence"/>
</dbReference>
<dbReference type="EMBL" id="JARJLG010000096">
    <property type="protein sequence ID" value="KAJ7746937.1"/>
    <property type="molecule type" value="Genomic_DNA"/>
</dbReference>
<sequence>FEGSGSDGVGPFNLQGYVDLESGSLEAEKKYVNFQWKWSGSITAFGLLGRWRSDSVRISRWGGWWWIWPAQWN</sequence>
<gene>
    <name evidence="1" type="ORF">DFH07DRAFT_726048</name>
</gene>
<name>A0AAD7IQX0_9AGAR</name>
<dbReference type="AlphaFoldDB" id="A0AAD7IQX0"/>
<feature type="non-terminal residue" evidence="1">
    <location>
        <position position="73"/>
    </location>
</feature>
<accession>A0AAD7IQX0</accession>
<protein>
    <submittedName>
        <fullName evidence="1">Uncharacterized protein</fullName>
    </submittedName>
</protein>
<evidence type="ECO:0000313" key="1">
    <source>
        <dbReference type="EMBL" id="KAJ7746937.1"/>
    </source>
</evidence>
<feature type="non-terminal residue" evidence="1">
    <location>
        <position position="1"/>
    </location>
</feature>
<comment type="caution">
    <text evidence="1">The sequence shown here is derived from an EMBL/GenBank/DDBJ whole genome shotgun (WGS) entry which is preliminary data.</text>
</comment>
<evidence type="ECO:0000313" key="2">
    <source>
        <dbReference type="Proteomes" id="UP001215280"/>
    </source>
</evidence>